<keyword evidence="2" id="KW-1185">Reference proteome</keyword>
<evidence type="ECO:0000313" key="2">
    <source>
        <dbReference type="Proteomes" id="UP000008068"/>
    </source>
</evidence>
<sequence>MKGRKFSLLNLLILPIYQEKLI</sequence>
<dbReference type="EMBL" id="GL379797">
    <property type="protein sequence ID" value="EGT32363.1"/>
    <property type="molecule type" value="Genomic_DNA"/>
</dbReference>
<dbReference type="AlphaFoldDB" id="G0MJ91"/>
<gene>
    <name evidence="1" type="ORF">CAEBREN_05529</name>
</gene>
<reference evidence="2" key="1">
    <citation type="submission" date="2011-07" db="EMBL/GenBank/DDBJ databases">
        <authorList>
            <consortium name="Caenorhabditis brenneri Sequencing and Analysis Consortium"/>
            <person name="Wilson R.K."/>
        </authorList>
    </citation>
    <scope>NUCLEOTIDE SEQUENCE [LARGE SCALE GENOMIC DNA]</scope>
    <source>
        <strain evidence="2">PB2801</strain>
    </source>
</reference>
<accession>G0MJ91</accession>
<evidence type="ECO:0000313" key="1">
    <source>
        <dbReference type="EMBL" id="EGT32363.1"/>
    </source>
</evidence>
<protein>
    <submittedName>
        <fullName evidence="1">Uncharacterized protein</fullName>
    </submittedName>
</protein>
<dbReference type="Proteomes" id="UP000008068">
    <property type="component" value="Unassembled WGS sequence"/>
</dbReference>
<dbReference type="HOGENOM" id="CLU_3425172_0_0_1"/>
<dbReference type="InParanoid" id="G0MJ91"/>
<organism evidence="2">
    <name type="scientific">Caenorhabditis brenneri</name>
    <name type="common">Nematode worm</name>
    <dbReference type="NCBI Taxonomy" id="135651"/>
    <lineage>
        <taxon>Eukaryota</taxon>
        <taxon>Metazoa</taxon>
        <taxon>Ecdysozoa</taxon>
        <taxon>Nematoda</taxon>
        <taxon>Chromadorea</taxon>
        <taxon>Rhabditida</taxon>
        <taxon>Rhabditina</taxon>
        <taxon>Rhabditomorpha</taxon>
        <taxon>Rhabditoidea</taxon>
        <taxon>Rhabditidae</taxon>
        <taxon>Peloderinae</taxon>
        <taxon>Caenorhabditis</taxon>
    </lineage>
</organism>
<proteinExistence type="predicted"/>
<name>G0MJ91_CAEBE</name>